<gene>
    <name evidence="11" type="primary">cydC</name>
    <name evidence="11" type="ORF">D7147_01325</name>
</gene>
<dbReference type="Gene3D" id="1.20.1560.10">
    <property type="entry name" value="ABC transporter type 1, transmembrane domain"/>
    <property type="match status" value="1"/>
</dbReference>
<dbReference type="SUPFAM" id="SSF90123">
    <property type="entry name" value="ABC transporter transmembrane region"/>
    <property type="match status" value="1"/>
</dbReference>
<dbReference type="PROSITE" id="PS50929">
    <property type="entry name" value="ABC_TM1F"/>
    <property type="match status" value="1"/>
</dbReference>
<dbReference type="PANTHER" id="PTHR24221:SF654">
    <property type="entry name" value="ATP-BINDING CASSETTE SUB-FAMILY B MEMBER 6"/>
    <property type="match status" value="1"/>
</dbReference>
<keyword evidence="12" id="KW-1185">Reference proteome</keyword>
<feature type="transmembrane region" description="Helical" evidence="8">
    <location>
        <begin position="267"/>
        <end position="294"/>
    </location>
</feature>
<organism evidence="11 12">
    <name type="scientific">Micromonospora musae</name>
    <dbReference type="NCBI Taxonomy" id="1894970"/>
    <lineage>
        <taxon>Bacteria</taxon>
        <taxon>Bacillati</taxon>
        <taxon>Actinomycetota</taxon>
        <taxon>Actinomycetes</taxon>
        <taxon>Micromonosporales</taxon>
        <taxon>Micromonosporaceae</taxon>
        <taxon>Micromonospora</taxon>
    </lineage>
</organism>
<evidence type="ECO:0000256" key="7">
    <source>
        <dbReference type="SAM" id="MobiDB-lite"/>
    </source>
</evidence>
<dbReference type="NCBIfam" id="TIGR02868">
    <property type="entry name" value="CydC"/>
    <property type="match status" value="1"/>
</dbReference>
<evidence type="ECO:0000256" key="2">
    <source>
        <dbReference type="ARBA" id="ARBA00022692"/>
    </source>
</evidence>
<dbReference type="InterPro" id="IPR036640">
    <property type="entry name" value="ABC1_TM_sf"/>
</dbReference>
<dbReference type="PANTHER" id="PTHR24221">
    <property type="entry name" value="ATP-BINDING CASSETTE SUB-FAMILY B"/>
    <property type="match status" value="1"/>
</dbReference>
<proteinExistence type="predicted"/>
<dbReference type="InterPro" id="IPR027417">
    <property type="entry name" value="P-loop_NTPase"/>
</dbReference>
<evidence type="ECO:0000256" key="1">
    <source>
        <dbReference type="ARBA" id="ARBA00004651"/>
    </source>
</evidence>
<dbReference type="SUPFAM" id="SSF52540">
    <property type="entry name" value="P-loop containing nucleoside triphosphate hydrolases"/>
    <property type="match status" value="1"/>
</dbReference>
<evidence type="ECO:0000256" key="4">
    <source>
        <dbReference type="ARBA" id="ARBA00022840"/>
    </source>
</evidence>
<keyword evidence="4" id="KW-0067">ATP-binding</keyword>
<sequence>MAVPSEFDVAGPATVDPPLGPVDPAEGPGSATRTESAERAVLRLARPYLGRLVGAGLLAAATEFAGLALMATATWLLMSAAGRPPLDRLTVAIVAVRALAISRGVFRYTERLAGHDAVLRMITDVRARVFATLAARRAAPARSGDSLSRLVSDVEAVQDLLLRVLVPASAAALVSLLAVAGAALISLPAAAVLAVGLLVAGLALPTLATALTRRSAAELAPLRGALAADAVDLTHGAADLAAFGATESALRAATGRAGRLARLERRLAAAGFAVDAVGTLVAGLTAGAVVLVALSAGVPGVLVGVLAVGTLSAVEIALALVGAARQRTQLGAGLTRVAVLLDETVPAAPAGPAPDARRAAGPEPLPGAELPPPAAPTGPAVGGGHDVHLDEVTVRYRAGAPPALDRVSLDLRGGRRIAVVGPSGAGKSTLAAVLTGAVRPAGGRATVGGRDVTTYSADELPRLIGGLLAEAYVFHATVRENLLLGRPGADDEELATATAAAGLLDWVRAQPAGWDTVVGEEGGQLSGGQRQRLALARALLAAPPVLLLDEPTEGLDPTAADAVLASALAATPAGHSVLLISHRLTGLAGLDEVVVLDAGRVAQRGRHAELLATPGWYRDQWLLQEAAERGYLALSP</sequence>
<name>A0ABX9RK40_9ACTN</name>
<dbReference type="SMART" id="SM00382">
    <property type="entry name" value="AAA"/>
    <property type="match status" value="1"/>
</dbReference>
<keyword evidence="2 8" id="KW-0812">Transmembrane</keyword>
<dbReference type="InterPro" id="IPR017871">
    <property type="entry name" value="ABC_transporter-like_CS"/>
</dbReference>
<dbReference type="InterPro" id="IPR011527">
    <property type="entry name" value="ABC1_TM_dom"/>
</dbReference>
<keyword evidence="3" id="KW-0547">Nucleotide-binding</keyword>
<dbReference type="InterPro" id="IPR003439">
    <property type="entry name" value="ABC_transporter-like_ATP-bd"/>
</dbReference>
<evidence type="ECO:0000259" key="10">
    <source>
        <dbReference type="PROSITE" id="PS50929"/>
    </source>
</evidence>
<feature type="transmembrane region" description="Helical" evidence="8">
    <location>
        <begin position="89"/>
        <end position="106"/>
    </location>
</feature>
<dbReference type="Proteomes" id="UP000271548">
    <property type="component" value="Unassembled WGS sequence"/>
</dbReference>
<feature type="domain" description="ABC transmembrane type-1" evidence="10">
    <location>
        <begin position="53"/>
        <end position="332"/>
    </location>
</feature>
<evidence type="ECO:0000256" key="5">
    <source>
        <dbReference type="ARBA" id="ARBA00022989"/>
    </source>
</evidence>
<dbReference type="InterPro" id="IPR014223">
    <property type="entry name" value="ABC_CydC/D"/>
</dbReference>
<evidence type="ECO:0000256" key="3">
    <source>
        <dbReference type="ARBA" id="ARBA00022741"/>
    </source>
</evidence>
<reference evidence="11 12" key="1">
    <citation type="submission" date="2018-09" db="EMBL/GenBank/DDBJ databases">
        <title>Micromonospora sp. nov. MS1-9, isolated from a root of Musa sp.</title>
        <authorList>
            <person name="Kuncharoen N."/>
            <person name="Kudo T."/>
            <person name="Ohkuma M."/>
            <person name="Yuki M."/>
            <person name="Tanasupawat S."/>
        </authorList>
    </citation>
    <scope>NUCLEOTIDE SEQUENCE [LARGE SCALE GENOMIC DNA]</scope>
    <source>
        <strain evidence="11 12">NGC1-4</strain>
    </source>
</reference>
<keyword evidence="6 8" id="KW-0472">Membrane</keyword>
<accession>A0ABX9RK40</accession>
<feature type="compositionally biased region" description="Pro residues" evidence="7">
    <location>
        <begin position="363"/>
        <end position="376"/>
    </location>
</feature>
<feature type="transmembrane region" description="Helical" evidence="8">
    <location>
        <begin position="52"/>
        <end position="77"/>
    </location>
</feature>
<feature type="region of interest" description="Disordered" evidence="7">
    <location>
        <begin position="1"/>
        <end position="36"/>
    </location>
</feature>
<evidence type="ECO:0000256" key="6">
    <source>
        <dbReference type="ARBA" id="ARBA00023136"/>
    </source>
</evidence>
<feature type="transmembrane region" description="Helical" evidence="8">
    <location>
        <begin position="300"/>
        <end position="321"/>
    </location>
</feature>
<feature type="transmembrane region" description="Helical" evidence="8">
    <location>
        <begin position="160"/>
        <end position="185"/>
    </location>
</feature>
<evidence type="ECO:0000259" key="9">
    <source>
        <dbReference type="PROSITE" id="PS50893"/>
    </source>
</evidence>
<comment type="subcellular location">
    <subcellularLocation>
        <location evidence="1">Cell membrane</location>
        <topology evidence="1">Multi-pass membrane protein</topology>
    </subcellularLocation>
</comment>
<protein>
    <submittedName>
        <fullName evidence="11">Thiol reductant ABC exporter subunit CydC</fullName>
    </submittedName>
</protein>
<evidence type="ECO:0000313" key="12">
    <source>
        <dbReference type="Proteomes" id="UP000271548"/>
    </source>
</evidence>
<dbReference type="InterPro" id="IPR003593">
    <property type="entry name" value="AAA+_ATPase"/>
</dbReference>
<dbReference type="PROSITE" id="PS00211">
    <property type="entry name" value="ABC_TRANSPORTER_1"/>
    <property type="match status" value="1"/>
</dbReference>
<feature type="transmembrane region" description="Helical" evidence="8">
    <location>
        <begin position="191"/>
        <end position="211"/>
    </location>
</feature>
<keyword evidence="5 8" id="KW-1133">Transmembrane helix</keyword>
<dbReference type="EMBL" id="RAZS01000001">
    <property type="protein sequence ID" value="RKN24253.1"/>
    <property type="molecule type" value="Genomic_DNA"/>
</dbReference>
<dbReference type="PROSITE" id="PS50893">
    <property type="entry name" value="ABC_TRANSPORTER_2"/>
    <property type="match status" value="1"/>
</dbReference>
<feature type="region of interest" description="Disordered" evidence="7">
    <location>
        <begin position="349"/>
        <end position="386"/>
    </location>
</feature>
<evidence type="ECO:0000256" key="8">
    <source>
        <dbReference type="SAM" id="Phobius"/>
    </source>
</evidence>
<dbReference type="InterPro" id="IPR039421">
    <property type="entry name" value="Type_1_exporter"/>
</dbReference>
<feature type="domain" description="ABC transporter" evidence="9">
    <location>
        <begin position="387"/>
        <end position="623"/>
    </location>
</feature>
<evidence type="ECO:0000313" key="11">
    <source>
        <dbReference type="EMBL" id="RKN24253.1"/>
    </source>
</evidence>
<dbReference type="Pfam" id="PF00005">
    <property type="entry name" value="ABC_tran"/>
    <property type="match status" value="1"/>
</dbReference>
<comment type="caution">
    <text evidence="11">The sequence shown here is derived from an EMBL/GenBank/DDBJ whole genome shotgun (WGS) entry which is preliminary data.</text>
</comment>
<dbReference type="Gene3D" id="3.40.50.300">
    <property type="entry name" value="P-loop containing nucleotide triphosphate hydrolases"/>
    <property type="match status" value="1"/>
</dbReference>